<organism evidence="1 2">
    <name type="scientific">Aspergillus glaucus CBS 516.65</name>
    <dbReference type="NCBI Taxonomy" id="1160497"/>
    <lineage>
        <taxon>Eukaryota</taxon>
        <taxon>Fungi</taxon>
        <taxon>Dikarya</taxon>
        <taxon>Ascomycota</taxon>
        <taxon>Pezizomycotina</taxon>
        <taxon>Eurotiomycetes</taxon>
        <taxon>Eurotiomycetidae</taxon>
        <taxon>Eurotiales</taxon>
        <taxon>Aspergillaceae</taxon>
        <taxon>Aspergillus</taxon>
        <taxon>Aspergillus subgen. Aspergillus</taxon>
    </lineage>
</organism>
<dbReference type="AlphaFoldDB" id="A0A1L9VIF0"/>
<dbReference type="STRING" id="1160497.A0A1L9VIF0"/>
<accession>A0A1L9VIF0</accession>
<keyword evidence="2" id="KW-1185">Reference proteome</keyword>
<reference evidence="2" key="1">
    <citation type="journal article" date="2017" name="Genome Biol.">
        <title>Comparative genomics reveals high biological diversity and specific adaptations in the industrially and medically important fungal genus Aspergillus.</title>
        <authorList>
            <person name="de Vries R.P."/>
            <person name="Riley R."/>
            <person name="Wiebenga A."/>
            <person name="Aguilar-Osorio G."/>
            <person name="Amillis S."/>
            <person name="Uchima C.A."/>
            <person name="Anderluh G."/>
            <person name="Asadollahi M."/>
            <person name="Askin M."/>
            <person name="Barry K."/>
            <person name="Battaglia E."/>
            <person name="Bayram O."/>
            <person name="Benocci T."/>
            <person name="Braus-Stromeyer S.A."/>
            <person name="Caldana C."/>
            <person name="Canovas D."/>
            <person name="Cerqueira G.C."/>
            <person name="Chen F."/>
            <person name="Chen W."/>
            <person name="Choi C."/>
            <person name="Clum A."/>
            <person name="Dos Santos R.A."/>
            <person name="Damasio A.R."/>
            <person name="Diallinas G."/>
            <person name="Emri T."/>
            <person name="Fekete E."/>
            <person name="Flipphi M."/>
            <person name="Freyberg S."/>
            <person name="Gallo A."/>
            <person name="Gournas C."/>
            <person name="Habgood R."/>
            <person name="Hainaut M."/>
            <person name="Harispe M.L."/>
            <person name="Henrissat B."/>
            <person name="Hilden K.S."/>
            <person name="Hope R."/>
            <person name="Hossain A."/>
            <person name="Karabika E."/>
            <person name="Karaffa L."/>
            <person name="Karanyi Z."/>
            <person name="Krasevec N."/>
            <person name="Kuo A."/>
            <person name="Kusch H."/>
            <person name="LaButti K."/>
            <person name="Lagendijk E.L."/>
            <person name="Lapidus A."/>
            <person name="Levasseur A."/>
            <person name="Lindquist E."/>
            <person name="Lipzen A."/>
            <person name="Logrieco A.F."/>
            <person name="MacCabe A."/>
            <person name="Maekelae M.R."/>
            <person name="Malavazi I."/>
            <person name="Melin P."/>
            <person name="Meyer V."/>
            <person name="Mielnichuk N."/>
            <person name="Miskei M."/>
            <person name="Molnar A.P."/>
            <person name="Mule G."/>
            <person name="Ngan C.Y."/>
            <person name="Orejas M."/>
            <person name="Orosz E."/>
            <person name="Ouedraogo J.P."/>
            <person name="Overkamp K.M."/>
            <person name="Park H.-S."/>
            <person name="Perrone G."/>
            <person name="Piumi F."/>
            <person name="Punt P.J."/>
            <person name="Ram A.F."/>
            <person name="Ramon A."/>
            <person name="Rauscher S."/>
            <person name="Record E."/>
            <person name="Riano-Pachon D.M."/>
            <person name="Robert V."/>
            <person name="Roehrig J."/>
            <person name="Ruller R."/>
            <person name="Salamov A."/>
            <person name="Salih N.S."/>
            <person name="Samson R.A."/>
            <person name="Sandor E."/>
            <person name="Sanguinetti M."/>
            <person name="Schuetze T."/>
            <person name="Sepcic K."/>
            <person name="Shelest E."/>
            <person name="Sherlock G."/>
            <person name="Sophianopoulou V."/>
            <person name="Squina F.M."/>
            <person name="Sun H."/>
            <person name="Susca A."/>
            <person name="Todd R.B."/>
            <person name="Tsang A."/>
            <person name="Unkles S.E."/>
            <person name="van de Wiele N."/>
            <person name="van Rossen-Uffink D."/>
            <person name="Oliveira J.V."/>
            <person name="Vesth T.C."/>
            <person name="Visser J."/>
            <person name="Yu J.-H."/>
            <person name="Zhou M."/>
            <person name="Andersen M.R."/>
            <person name="Archer D.B."/>
            <person name="Baker S.E."/>
            <person name="Benoit I."/>
            <person name="Brakhage A.A."/>
            <person name="Braus G.H."/>
            <person name="Fischer R."/>
            <person name="Frisvad J.C."/>
            <person name="Goldman G.H."/>
            <person name="Houbraken J."/>
            <person name="Oakley B."/>
            <person name="Pocsi I."/>
            <person name="Scazzocchio C."/>
            <person name="Seiboth B."/>
            <person name="vanKuyk P.A."/>
            <person name="Wortman J."/>
            <person name="Dyer P.S."/>
            <person name="Grigoriev I.V."/>
        </authorList>
    </citation>
    <scope>NUCLEOTIDE SEQUENCE [LARGE SCALE GENOMIC DNA]</scope>
    <source>
        <strain evidence="2">CBS 516.65</strain>
    </source>
</reference>
<dbReference type="EMBL" id="KV878899">
    <property type="protein sequence ID" value="OJJ83652.1"/>
    <property type="molecule type" value="Genomic_DNA"/>
</dbReference>
<dbReference type="VEuPathDB" id="FungiDB:ASPGLDRAFT_36374"/>
<dbReference type="Proteomes" id="UP000184300">
    <property type="component" value="Unassembled WGS sequence"/>
</dbReference>
<protein>
    <submittedName>
        <fullName evidence="1">Uncharacterized protein</fullName>
    </submittedName>
</protein>
<dbReference type="RefSeq" id="XP_022400350.1">
    <property type="nucleotide sequence ID" value="XM_022544681.1"/>
</dbReference>
<name>A0A1L9VIF0_ASPGL</name>
<dbReference type="OrthoDB" id="4467841at2759"/>
<gene>
    <name evidence="1" type="ORF">ASPGLDRAFT_36374</name>
</gene>
<evidence type="ECO:0000313" key="1">
    <source>
        <dbReference type="EMBL" id="OJJ83652.1"/>
    </source>
</evidence>
<evidence type="ECO:0000313" key="2">
    <source>
        <dbReference type="Proteomes" id="UP000184300"/>
    </source>
</evidence>
<sequence>MDWVKPYLDEERLGKTNLQRQRRLIEEQKEKSYSYDDNLSEYTVVSSDAEPEDLDPDVEEELIKLRENYWEHQIHLTSLIETRPIDVGTVNEVLLLRSHRDRHNRTFAWRLEREKCAASGGCCGRTCGCCERPLGKYLKPAKDGEEEDERKEVEVLGHCTVECGCCILVRGCYRPHPDLPSIDNED</sequence>
<proteinExistence type="predicted"/>
<dbReference type="GeneID" id="34460942"/>